<dbReference type="EMBL" id="JBDODL010000044">
    <property type="protein sequence ID" value="MES1918334.1"/>
    <property type="molecule type" value="Genomic_DNA"/>
</dbReference>
<reference evidence="1 2" key="1">
    <citation type="journal article" date="2024" name="BMC Biol.">
        <title>Comparative genomics of Ascetosporea gives new insight into the evolutionary basis for animal parasitism in Rhizaria.</title>
        <authorList>
            <person name="Hiltunen Thoren M."/>
            <person name="Onut-Brannstrom I."/>
            <person name="Alfjorden A."/>
            <person name="Peckova H."/>
            <person name="Swords F."/>
            <person name="Hooper C."/>
            <person name="Holzer A.S."/>
            <person name="Bass D."/>
            <person name="Burki F."/>
        </authorList>
    </citation>
    <scope>NUCLEOTIDE SEQUENCE [LARGE SCALE GENOMIC DNA]</scope>
    <source>
        <strain evidence="1">20-A016</strain>
    </source>
</reference>
<evidence type="ECO:0000313" key="2">
    <source>
        <dbReference type="Proteomes" id="UP001439008"/>
    </source>
</evidence>
<organism evidence="1 2">
    <name type="scientific">Bonamia ostreae</name>
    <dbReference type="NCBI Taxonomy" id="126728"/>
    <lineage>
        <taxon>Eukaryota</taxon>
        <taxon>Sar</taxon>
        <taxon>Rhizaria</taxon>
        <taxon>Endomyxa</taxon>
        <taxon>Ascetosporea</taxon>
        <taxon>Haplosporida</taxon>
        <taxon>Bonamia</taxon>
    </lineage>
</organism>
<keyword evidence="2" id="KW-1185">Reference proteome</keyword>
<sequence>MCSINVEKNIKYVKTPEKTIINKDTILVYDPFRDDFVPQKSNDTHKFSDSKKEKHSTKIDKKDLDKVDSTKKDYGKIDKKEVKTEKKKTFHFKDFLGQYGSIDGLMTEIINNDKFQEIALFIRQYPFIRNILKLLFDIGLGGMRAGGCSRCSSGSFQGGDSFASRRFEKGKTNLKKEDFEQLLYALDKLKDVVESDPELLNFATRFEKDPWSSIQLVFKPQILQRIFEALELEKYYGKNKYTGMKRTFNDIMREIEID</sequence>
<protein>
    <submittedName>
        <fullName evidence="1">Uncharacterized protein</fullName>
    </submittedName>
</protein>
<dbReference type="Proteomes" id="UP001439008">
    <property type="component" value="Unassembled WGS sequence"/>
</dbReference>
<gene>
    <name evidence="1" type="ORF">MHBO_000313</name>
</gene>
<evidence type="ECO:0000313" key="1">
    <source>
        <dbReference type="EMBL" id="MES1918334.1"/>
    </source>
</evidence>
<name>A0ABV2AF66_9EUKA</name>
<proteinExistence type="predicted"/>
<accession>A0ABV2AF66</accession>
<comment type="caution">
    <text evidence="1">The sequence shown here is derived from an EMBL/GenBank/DDBJ whole genome shotgun (WGS) entry which is preliminary data.</text>
</comment>